<gene>
    <name evidence="1" type="ORF">N7493_007486</name>
</gene>
<evidence type="ECO:0000313" key="1">
    <source>
        <dbReference type="EMBL" id="KAJ5719031.1"/>
    </source>
</evidence>
<proteinExistence type="predicted"/>
<reference evidence="1" key="1">
    <citation type="journal article" date="2023" name="IMA Fungus">
        <title>Comparative genomic study of the Penicillium genus elucidates a diverse pangenome and 15 lateral gene transfer events.</title>
        <authorList>
            <person name="Petersen C."/>
            <person name="Sorensen T."/>
            <person name="Nielsen M.R."/>
            <person name="Sondergaard T.E."/>
            <person name="Sorensen J.L."/>
            <person name="Fitzpatrick D.A."/>
            <person name="Frisvad J.C."/>
            <person name="Nielsen K.L."/>
        </authorList>
    </citation>
    <scope>NUCLEOTIDE SEQUENCE</scope>
    <source>
        <strain evidence="1">IBT 17514</strain>
    </source>
</reference>
<sequence>MVFTRQNKTKHLTNLLSNGALTSTSDLEVFRDFFDIKTEHWHEFCQHLTKKIEEVPSWIELQNPVHRLTCAKVFLSDHGHQYWGNEDNRAKYLLKDRVMHEDCCFFPENEIALEKGLTVLIQKMAEAHNNIRITSYFLSIHGQPRCQFCRLQSDSPIPVEEVKNGELTIDIHLVVANSNPVRRVQMIVNHFRVKKTCSPPDAVRVLFQTINSPDTIKQFAEKCTSAQVTPHGIDFYLLAPNHRQYAVVSIPWSADKHHLFNCLNDHDFFALMILVNHAWVMQEKLGVFEMSIPATLS</sequence>
<organism evidence="1 2">
    <name type="scientific">Penicillium malachiteum</name>
    <dbReference type="NCBI Taxonomy" id="1324776"/>
    <lineage>
        <taxon>Eukaryota</taxon>
        <taxon>Fungi</taxon>
        <taxon>Dikarya</taxon>
        <taxon>Ascomycota</taxon>
        <taxon>Pezizomycotina</taxon>
        <taxon>Eurotiomycetes</taxon>
        <taxon>Eurotiomycetidae</taxon>
        <taxon>Eurotiales</taxon>
        <taxon>Aspergillaceae</taxon>
        <taxon>Penicillium</taxon>
    </lineage>
</organism>
<name>A0AAD6HHQ3_9EURO</name>
<reference evidence="1" key="2">
    <citation type="submission" date="2023-01" db="EMBL/GenBank/DDBJ databases">
        <authorList>
            <person name="Petersen C."/>
        </authorList>
    </citation>
    <scope>NUCLEOTIDE SEQUENCE</scope>
    <source>
        <strain evidence="1">IBT 17514</strain>
    </source>
</reference>
<comment type="caution">
    <text evidence="1">The sequence shown here is derived from an EMBL/GenBank/DDBJ whole genome shotgun (WGS) entry which is preliminary data.</text>
</comment>
<accession>A0AAD6HHQ3</accession>
<dbReference type="EMBL" id="JAQJAN010000011">
    <property type="protein sequence ID" value="KAJ5719031.1"/>
    <property type="molecule type" value="Genomic_DNA"/>
</dbReference>
<dbReference type="Proteomes" id="UP001215712">
    <property type="component" value="Unassembled WGS sequence"/>
</dbReference>
<keyword evidence="2" id="KW-1185">Reference proteome</keyword>
<evidence type="ECO:0000313" key="2">
    <source>
        <dbReference type="Proteomes" id="UP001215712"/>
    </source>
</evidence>
<protein>
    <submittedName>
        <fullName evidence="1">Uncharacterized protein</fullName>
    </submittedName>
</protein>
<dbReference type="AlphaFoldDB" id="A0AAD6HHQ3"/>